<feature type="compositionally biased region" description="Low complexity" evidence="1">
    <location>
        <begin position="173"/>
        <end position="234"/>
    </location>
</feature>
<evidence type="ECO:0000313" key="3">
    <source>
        <dbReference type="Proteomes" id="UP001341245"/>
    </source>
</evidence>
<comment type="caution">
    <text evidence="2">The sequence shown here is derived from an EMBL/GenBank/DDBJ whole genome shotgun (WGS) entry which is preliminary data.</text>
</comment>
<feature type="compositionally biased region" description="Low complexity" evidence="1">
    <location>
        <begin position="127"/>
        <end position="156"/>
    </location>
</feature>
<dbReference type="Proteomes" id="UP001341245">
    <property type="component" value="Unassembled WGS sequence"/>
</dbReference>
<sequence length="514" mass="54428">MCHASGGQEHEQGGYFKCLQMLVDSTSQNHHRQDYHEASDIHALEIGYPHGGDHSDREDFFFNGKAQEHFNQLCAQRWSVQVIIRDIYSKSSDSASSSRLATTSLTASSSSKAVASVQPTSKSSIPSSDKLASFSSSDKFSSSKTSSTTSEFPTSSAGDDQVSSKTSASTTNKPSSKLSSISSSKTSSMPTSKSSSKSPSASSSKTSSTSTKKSSTTSRSSSKTTSTTSETASTRPYPPEGPLYTPNTNACASRTARSSTSTSTRSRTSSTLSSSRTAMKSSLVSLSSRSTASSSAKSSSTPRFSLPSNSTMSSSTTTDPSATSTPAVNRFSFDDSSTNDTNDTSSTDDATSTNITTSLLNFTPNQPFLLQSLCTSDLQISGLYATLIPTASNPTLQFTSSASLATLFSLSTSGYLYILPSSFSHLWQSYSNEKLLANIDQNTTEMDLFFNEQDEIDAFGAEKASCGVDEDGLLQCKMNTQTQEVLYCEGEGTVKLAGCVLEGCDAAELAVVYV</sequence>
<proteinExistence type="predicted"/>
<evidence type="ECO:0000313" key="2">
    <source>
        <dbReference type="EMBL" id="KAK6006807.1"/>
    </source>
</evidence>
<name>A0ABR0TR72_AURPU</name>
<evidence type="ECO:0008006" key="4">
    <source>
        <dbReference type="Google" id="ProtNLM"/>
    </source>
</evidence>
<reference evidence="2 3" key="1">
    <citation type="submission" date="2023-11" db="EMBL/GenBank/DDBJ databases">
        <title>Draft genome sequence and annotation of the polyextremotolerant black yeast-like fungus Aureobasidium pullulans NRRL 62042.</title>
        <authorList>
            <person name="Dielentheis-Frenken M.R.E."/>
            <person name="Wibberg D."/>
            <person name="Blank L.M."/>
            <person name="Tiso T."/>
        </authorList>
    </citation>
    <scope>NUCLEOTIDE SEQUENCE [LARGE SCALE GENOMIC DNA]</scope>
    <source>
        <strain evidence="2 3">NRRL 62042</strain>
    </source>
</reference>
<feature type="compositionally biased region" description="Polar residues" evidence="1">
    <location>
        <begin position="157"/>
        <end position="172"/>
    </location>
</feature>
<keyword evidence="3" id="KW-1185">Reference proteome</keyword>
<organism evidence="2 3">
    <name type="scientific">Aureobasidium pullulans</name>
    <name type="common">Black yeast</name>
    <name type="synonym">Pullularia pullulans</name>
    <dbReference type="NCBI Taxonomy" id="5580"/>
    <lineage>
        <taxon>Eukaryota</taxon>
        <taxon>Fungi</taxon>
        <taxon>Dikarya</taxon>
        <taxon>Ascomycota</taxon>
        <taxon>Pezizomycotina</taxon>
        <taxon>Dothideomycetes</taxon>
        <taxon>Dothideomycetidae</taxon>
        <taxon>Dothideales</taxon>
        <taxon>Saccotheciaceae</taxon>
        <taxon>Aureobasidium</taxon>
    </lineage>
</organism>
<feature type="compositionally biased region" description="Low complexity" evidence="1">
    <location>
        <begin position="252"/>
        <end position="326"/>
    </location>
</feature>
<gene>
    <name evidence="2" type="ORF">QM012_005815</name>
</gene>
<accession>A0ABR0TR72</accession>
<feature type="compositionally biased region" description="Low complexity" evidence="1">
    <location>
        <begin position="334"/>
        <end position="350"/>
    </location>
</feature>
<dbReference type="EMBL" id="JASGXD010000003">
    <property type="protein sequence ID" value="KAK6006807.1"/>
    <property type="molecule type" value="Genomic_DNA"/>
</dbReference>
<evidence type="ECO:0000256" key="1">
    <source>
        <dbReference type="SAM" id="MobiDB-lite"/>
    </source>
</evidence>
<feature type="region of interest" description="Disordered" evidence="1">
    <location>
        <begin position="108"/>
        <end position="350"/>
    </location>
</feature>
<protein>
    <recommendedName>
        <fullName evidence="4">REJ domain-containing protein</fullName>
    </recommendedName>
</protein>
<feature type="compositionally biased region" description="Low complexity" evidence="1">
    <location>
        <begin position="108"/>
        <end position="117"/>
    </location>
</feature>